<dbReference type="SUPFAM" id="SSF47954">
    <property type="entry name" value="Cyclin-like"/>
    <property type="match status" value="1"/>
</dbReference>
<evidence type="ECO:0000313" key="1">
    <source>
        <dbReference type="EMBL" id="GET90977.1"/>
    </source>
</evidence>
<evidence type="ECO:0000313" key="2">
    <source>
        <dbReference type="Proteomes" id="UP000419144"/>
    </source>
</evidence>
<dbReference type="EMBL" id="BLBS01000043">
    <property type="protein sequence ID" value="GET90977.1"/>
    <property type="molecule type" value="Genomic_DNA"/>
</dbReference>
<dbReference type="VEuPathDB" id="TriTrypDB:LtaPh_3036700"/>
<gene>
    <name evidence="1" type="ORF">LtaPh_3036700</name>
</gene>
<dbReference type="Gene3D" id="1.10.472.10">
    <property type="entry name" value="Cyclin-like"/>
    <property type="match status" value="1"/>
</dbReference>
<accession>A0A640KTW9</accession>
<proteinExistence type="predicted"/>
<dbReference type="AlphaFoldDB" id="A0A640KTW9"/>
<dbReference type="PANTHER" id="PTHR15615:SF95">
    <property type="entry name" value="CYCLIN"/>
    <property type="match status" value="1"/>
</dbReference>
<dbReference type="PANTHER" id="PTHR15615">
    <property type="match status" value="1"/>
</dbReference>
<dbReference type="Proteomes" id="UP000419144">
    <property type="component" value="Unassembled WGS sequence"/>
</dbReference>
<dbReference type="InterPro" id="IPR013922">
    <property type="entry name" value="Cyclin_PHO80-like"/>
</dbReference>
<organism evidence="1 2">
    <name type="scientific">Leishmania tarentolae</name>
    <name type="common">Sauroleishmania tarentolae</name>
    <dbReference type="NCBI Taxonomy" id="5689"/>
    <lineage>
        <taxon>Eukaryota</taxon>
        <taxon>Discoba</taxon>
        <taxon>Euglenozoa</taxon>
        <taxon>Kinetoplastea</taxon>
        <taxon>Metakinetoplastina</taxon>
        <taxon>Trypanosomatida</taxon>
        <taxon>Trypanosomatidae</taxon>
        <taxon>Leishmaniinae</taxon>
        <taxon>Leishmania</taxon>
        <taxon>lizard Leishmania</taxon>
    </lineage>
</organism>
<dbReference type="Pfam" id="PF08613">
    <property type="entry name" value="Cyclin"/>
    <property type="match status" value="1"/>
</dbReference>
<name>A0A640KTW9_LEITA</name>
<dbReference type="GO" id="GO:0019901">
    <property type="term" value="F:protein kinase binding"/>
    <property type="evidence" value="ECO:0007669"/>
    <property type="project" value="InterPro"/>
</dbReference>
<keyword evidence="2" id="KW-1185">Reference proteome</keyword>
<dbReference type="OrthoDB" id="337735at2759"/>
<dbReference type="InterPro" id="IPR036915">
    <property type="entry name" value="Cyclin-like_sf"/>
</dbReference>
<comment type="caution">
    <text evidence="1">The sequence shown here is derived from an EMBL/GenBank/DDBJ whole genome shotgun (WGS) entry which is preliminary data.</text>
</comment>
<protein>
    <submittedName>
        <fullName evidence="1">Cyc2-like protein, putative</fullName>
    </submittedName>
</protein>
<dbReference type="CDD" id="cd20558">
    <property type="entry name" value="CYCLIN_ScPCL7-like"/>
    <property type="match status" value="1"/>
</dbReference>
<reference evidence="1" key="1">
    <citation type="submission" date="2019-11" db="EMBL/GenBank/DDBJ databases">
        <title>Leishmania tarentolae CDS.</title>
        <authorList>
            <person name="Goto Y."/>
            <person name="Yamagishi J."/>
        </authorList>
    </citation>
    <scope>NUCLEOTIDE SEQUENCE [LARGE SCALE GENOMIC DNA]</scope>
    <source>
        <strain evidence="1">Parrot Tar II</strain>
    </source>
</reference>
<sequence>MPFPAHVSKTPAQTRMVEAISAYVRHLMDVQASSGSETFFEGHLVPPPNPKYPSHDFFCATHAPEISIRKYTDRLVTYMRCSPEAFVFALVYLRRLVLSGFPVHMRSVHRLLLTAVLVGLKCRDDVYFHMSFYARIGGVTTKDLRIMEIRFLADLIRFEGEVSLADYHTVVADMMCMTDQCIIKNMSNKCEVCKRCGISAGAFTTSTPDVLGCVHGKGDALEHS</sequence>